<evidence type="ECO:0008006" key="13">
    <source>
        <dbReference type="Google" id="ProtNLM"/>
    </source>
</evidence>
<dbReference type="EMBL" id="RCMG01001586">
    <property type="protein sequence ID" value="KAG2823933.1"/>
    <property type="molecule type" value="Genomic_DNA"/>
</dbReference>
<comment type="caution">
    <text evidence="10">The sequence shown here is derived from an EMBL/GenBank/DDBJ whole genome shotgun (WGS) entry which is preliminary data.</text>
</comment>
<proteinExistence type="predicted"/>
<dbReference type="EMBL" id="JAENGZ010000614">
    <property type="protein sequence ID" value="KAG6956307.1"/>
    <property type="molecule type" value="Genomic_DNA"/>
</dbReference>
<dbReference type="VEuPathDB" id="FungiDB:PC110_g21791"/>
<dbReference type="EMBL" id="MJFZ01002513">
    <property type="protein sequence ID" value="RAW20684.1"/>
    <property type="molecule type" value="Genomic_DNA"/>
</dbReference>
<feature type="signal peptide" evidence="2">
    <location>
        <begin position="1"/>
        <end position="25"/>
    </location>
</feature>
<evidence type="ECO:0000313" key="11">
    <source>
        <dbReference type="EMBL" id="RAW32836.1"/>
    </source>
</evidence>
<dbReference type="EMBL" id="RCMI01001685">
    <property type="protein sequence ID" value="KAG2882224.1"/>
    <property type="molecule type" value="Genomic_DNA"/>
</dbReference>
<dbReference type="VEuPathDB" id="FungiDB:PC110_g10829"/>
<reference evidence="3" key="2">
    <citation type="submission" date="2018-10" db="EMBL/GenBank/DDBJ databases">
        <title>Effector identification in a new, highly contiguous assembly of the strawberry crown rot pathogen Phytophthora cactorum.</title>
        <authorList>
            <person name="Armitage A.D."/>
            <person name="Nellist C.F."/>
            <person name="Bates H."/>
            <person name="Vickerstaff R.J."/>
            <person name="Harrison R.J."/>
        </authorList>
    </citation>
    <scope>NUCLEOTIDE SEQUENCE</scope>
    <source>
        <strain evidence="3">15-7</strain>
        <strain evidence="4">4032</strain>
        <strain evidence="5">4040</strain>
        <strain evidence="6">P415</strain>
        <strain evidence="7">P421</strain>
    </source>
</reference>
<dbReference type="Proteomes" id="UP000251314">
    <property type="component" value="Unassembled WGS sequence"/>
</dbReference>
<dbReference type="EMBL" id="RCMK01001132">
    <property type="protein sequence ID" value="KAG2901150.1"/>
    <property type="molecule type" value="Genomic_DNA"/>
</dbReference>
<evidence type="ECO:0000256" key="1">
    <source>
        <dbReference type="SAM" id="MobiDB-lite"/>
    </source>
</evidence>
<dbReference type="Proteomes" id="UP000736787">
    <property type="component" value="Unassembled WGS sequence"/>
</dbReference>
<gene>
    <name evidence="8" type="ORF">JG687_00010673</name>
    <name evidence="11" type="ORF">PC110_g10829</name>
    <name evidence="10" type="ORF">PC110_g21791</name>
    <name evidence="9" type="ORF">PC110_g22873</name>
    <name evidence="3" type="ORF">PC113_g22109</name>
    <name evidence="4" type="ORF">PC115_g22003</name>
    <name evidence="5" type="ORF">PC117_g21798</name>
    <name evidence="6" type="ORF">PC118_g22107</name>
    <name evidence="7" type="ORF">PC129_g24738</name>
</gene>
<name>A0A329RD08_9STRA</name>
<accession>A0A329RD08</accession>
<keyword evidence="12" id="KW-1185">Reference proteome</keyword>
<evidence type="ECO:0000313" key="10">
    <source>
        <dbReference type="EMBL" id="RAW21766.1"/>
    </source>
</evidence>
<evidence type="ECO:0000313" key="9">
    <source>
        <dbReference type="EMBL" id="RAW20684.1"/>
    </source>
</evidence>
<protein>
    <recommendedName>
        <fullName evidence="13">RxLR effector protein</fullName>
    </recommendedName>
</protein>
<evidence type="ECO:0000256" key="2">
    <source>
        <dbReference type="SAM" id="SignalP"/>
    </source>
</evidence>
<dbReference type="AlphaFoldDB" id="A0A329RD08"/>
<dbReference type="OrthoDB" id="90040at2759"/>
<dbReference type="Proteomes" id="UP000760860">
    <property type="component" value="Unassembled WGS sequence"/>
</dbReference>
<sequence>MKAVSLLILLVVAIGAASIVPYTDGLSIDETKGAHLRRLADEEQPTTPSEIAKPEDAVTESDENHAWWHRGDGGCYRGSRYWPHCKSYRHLEEDLPGDVDEVLATEVGENHAPWHRGRGGCFPGSHLWPRCRGWGGRGDCFPGSTLWPSCRAWGGRSDCFPGSRIWPRCKSF</sequence>
<dbReference type="EMBL" id="RCML01001642">
    <property type="protein sequence ID" value="KAG2961189.1"/>
    <property type="molecule type" value="Genomic_DNA"/>
</dbReference>
<feature type="region of interest" description="Disordered" evidence="1">
    <location>
        <begin position="39"/>
        <end position="61"/>
    </location>
</feature>
<evidence type="ECO:0000313" key="4">
    <source>
        <dbReference type="EMBL" id="KAG2882224.1"/>
    </source>
</evidence>
<dbReference type="EMBL" id="MJFZ01000261">
    <property type="protein sequence ID" value="RAW32836.1"/>
    <property type="molecule type" value="Genomic_DNA"/>
</dbReference>
<dbReference type="EMBL" id="MJFZ01001571">
    <property type="protein sequence ID" value="RAW21766.1"/>
    <property type="molecule type" value="Genomic_DNA"/>
</dbReference>
<feature type="compositionally biased region" description="Basic and acidic residues" evidence="1">
    <location>
        <begin position="52"/>
        <end position="61"/>
    </location>
</feature>
<dbReference type="Proteomes" id="UP000774804">
    <property type="component" value="Unassembled WGS sequence"/>
</dbReference>
<dbReference type="Proteomes" id="UP000697107">
    <property type="component" value="Unassembled WGS sequence"/>
</dbReference>
<dbReference type="VEuPathDB" id="FungiDB:PC110_g22873"/>
<organism evidence="10 12">
    <name type="scientific">Phytophthora cactorum</name>
    <dbReference type="NCBI Taxonomy" id="29920"/>
    <lineage>
        <taxon>Eukaryota</taxon>
        <taxon>Sar</taxon>
        <taxon>Stramenopiles</taxon>
        <taxon>Oomycota</taxon>
        <taxon>Peronosporomycetes</taxon>
        <taxon>Peronosporales</taxon>
        <taxon>Peronosporaceae</taxon>
        <taxon>Phytophthora</taxon>
    </lineage>
</organism>
<dbReference type="Proteomes" id="UP000735874">
    <property type="component" value="Unassembled WGS sequence"/>
</dbReference>
<evidence type="ECO:0000313" key="6">
    <source>
        <dbReference type="EMBL" id="KAG2961189.1"/>
    </source>
</evidence>
<evidence type="ECO:0000313" key="8">
    <source>
        <dbReference type="EMBL" id="KAG6956307.1"/>
    </source>
</evidence>
<evidence type="ECO:0000313" key="3">
    <source>
        <dbReference type="EMBL" id="KAG2823933.1"/>
    </source>
</evidence>
<keyword evidence="2" id="KW-0732">Signal</keyword>
<reference evidence="10 12" key="1">
    <citation type="submission" date="2018-01" db="EMBL/GenBank/DDBJ databases">
        <title>Draft genome of the strawberry crown rot pathogen Phytophthora cactorum.</title>
        <authorList>
            <person name="Armitage A.D."/>
            <person name="Lysoe E."/>
            <person name="Nellist C.F."/>
            <person name="Harrison R.J."/>
            <person name="Brurberg M.B."/>
        </authorList>
    </citation>
    <scope>NUCLEOTIDE SEQUENCE [LARGE SCALE GENOMIC DNA]</scope>
    <source>
        <strain evidence="10 12">10300</strain>
    </source>
</reference>
<reference evidence="8" key="3">
    <citation type="submission" date="2021-01" db="EMBL/GenBank/DDBJ databases">
        <title>Phytophthora aleatoria, a newly-described species from Pinus radiata is distinct from Phytophthora cactorum isolates based on comparative genomics.</title>
        <authorList>
            <person name="Mcdougal R."/>
            <person name="Panda P."/>
            <person name="Williams N."/>
            <person name="Studholme D.J."/>
        </authorList>
    </citation>
    <scope>NUCLEOTIDE SEQUENCE</scope>
    <source>
        <strain evidence="8">NZFS 3830</strain>
    </source>
</reference>
<dbReference type="Proteomes" id="UP000688947">
    <property type="component" value="Unassembled WGS sequence"/>
</dbReference>
<dbReference type="EMBL" id="RCMV01004134">
    <property type="protein sequence ID" value="KAG3196141.1"/>
    <property type="molecule type" value="Genomic_DNA"/>
</dbReference>
<evidence type="ECO:0000313" key="12">
    <source>
        <dbReference type="Proteomes" id="UP000251314"/>
    </source>
</evidence>
<evidence type="ECO:0000313" key="5">
    <source>
        <dbReference type="EMBL" id="KAG2901150.1"/>
    </source>
</evidence>
<evidence type="ECO:0000313" key="7">
    <source>
        <dbReference type="EMBL" id="KAG3196141.1"/>
    </source>
</evidence>
<feature type="chain" id="PRO_5039985366" description="RxLR effector protein" evidence="2">
    <location>
        <begin position="26"/>
        <end position="172"/>
    </location>
</feature>